<dbReference type="AlphaFoldDB" id="A0A371I4V2"/>
<dbReference type="EMBL" id="QJKJ01000916">
    <property type="protein sequence ID" value="RDY10078.1"/>
    <property type="molecule type" value="Genomic_DNA"/>
</dbReference>
<gene>
    <name evidence="1" type="ORF">CR513_05462</name>
</gene>
<comment type="caution">
    <text evidence="1">The sequence shown here is derived from an EMBL/GenBank/DDBJ whole genome shotgun (WGS) entry which is preliminary data.</text>
</comment>
<evidence type="ECO:0000313" key="2">
    <source>
        <dbReference type="Proteomes" id="UP000257109"/>
    </source>
</evidence>
<keyword evidence="2" id="KW-1185">Reference proteome</keyword>
<name>A0A371I4V2_MUCPR</name>
<reference evidence="1" key="1">
    <citation type="submission" date="2018-05" db="EMBL/GenBank/DDBJ databases">
        <title>Draft genome of Mucuna pruriens seed.</title>
        <authorList>
            <person name="Nnadi N.E."/>
            <person name="Vos R."/>
            <person name="Hasami M.H."/>
            <person name="Devisetty U.K."/>
            <person name="Aguiy J.C."/>
        </authorList>
    </citation>
    <scope>NUCLEOTIDE SEQUENCE [LARGE SCALE GENOMIC DNA]</scope>
    <source>
        <strain evidence="1">JCA_2017</strain>
    </source>
</reference>
<sequence length="64" mass="7469">EVTDTWINYTLMAILFIKEDTMAFSEVPVTSKYEILIKVHQYVNKGYDQITAAIVPIEKESRWS</sequence>
<feature type="non-terminal residue" evidence="1">
    <location>
        <position position="1"/>
    </location>
</feature>
<protein>
    <submittedName>
        <fullName evidence="1">Uncharacterized protein</fullName>
    </submittedName>
</protein>
<evidence type="ECO:0000313" key="1">
    <source>
        <dbReference type="EMBL" id="RDY10078.1"/>
    </source>
</evidence>
<proteinExistence type="predicted"/>
<organism evidence="1 2">
    <name type="scientific">Mucuna pruriens</name>
    <name type="common">Velvet bean</name>
    <name type="synonym">Dolichos pruriens</name>
    <dbReference type="NCBI Taxonomy" id="157652"/>
    <lineage>
        <taxon>Eukaryota</taxon>
        <taxon>Viridiplantae</taxon>
        <taxon>Streptophyta</taxon>
        <taxon>Embryophyta</taxon>
        <taxon>Tracheophyta</taxon>
        <taxon>Spermatophyta</taxon>
        <taxon>Magnoliopsida</taxon>
        <taxon>eudicotyledons</taxon>
        <taxon>Gunneridae</taxon>
        <taxon>Pentapetalae</taxon>
        <taxon>rosids</taxon>
        <taxon>fabids</taxon>
        <taxon>Fabales</taxon>
        <taxon>Fabaceae</taxon>
        <taxon>Papilionoideae</taxon>
        <taxon>50 kb inversion clade</taxon>
        <taxon>NPAAA clade</taxon>
        <taxon>indigoferoid/millettioid clade</taxon>
        <taxon>Phaseoleae</taxon>
        <taxon>Mucuna</taxon>
    </lineage>
</organism>
<dbReference type="Proteomes" id="UP000257109">
    <property type="component" value="Unassembled WGS sequence"/>
</dbReference>
<accession>A0A371I4V2</accession>